<protein>
    <submittedName>
        <fullName evidence="6 7">Uncharacterized protein</fullName>
    </submittedName>
</protein>
<sequence>MASTNPEAGDPVHRKHAVHFKCANHGRVGEGGNTPCTKMATSVCGRCGLVAYCGDKCKKQHAQQHKKDCESELLKAGWQPGWAKEGRPPSFLTNGGRQSLVPPFGSLKKYLWGNVPAIDVVKLQSNEGTGFKQGLDMLFAASGDLRNAVMSIGQLPGEYKHAVTVVLNDIDPDVVARNAIFLLIFATVKDKDVAAECVLHLFYSAFVTESHIQILESNIRPLVREVCEKTSAKAPGALLAKTWAFGVQDGTQVRLVLTRRQWLVLLARLEAPRNFELARAKAVRDRVVDAPGRVDFRERYMFCQIPKCRMGYEKFKSDGILLPFGASRADFLVPNPTIFYVNGCWPMNDSANLFDSWSLPEVLRSQKSLAKSDTNGALYEYVLERFCQFHDQLAVRRVSLELHCVDARRLGDFVGDRKFDRIDTSNISDANYVGIEDTLRVLGPLLKSSEVNNKATIVTSFLNAVPFTAEAMGPMYQKMEMAKAMPKLMPYIFNLPGSSRDRAPELTLDGRDPGTSMWMVAMVINKARDMDGVFEFYMISHSFDKVAAAAGVEMKRSNTIVEKWPLRFPFTSGPPSAKARKKFNLLLSSGHVGHERYVEWRVARSPEA</sequence>
<gene>
    <name evidence="7" type="primary">20340904</name>
    <name evidence="6" type="ORF">GGTG_00446</name>
</gene>
<keyword evidence="8" id="KW-1185">Reference proteome</keyword>
<dbReference type="RefSeq" id="XP_009216456.1">
    <property type="nucleotide sequence ID" value="XM_009218192.1"/>
</dbReference>
<reference evidence="6" key="2">
    <citation type="submission" date="2010-07" db="EMBL/GenBank/DDBJ databases">
        <authorList>
            <consortium name="The Broad Institute Genome Sequencing Platform"/>
            <consortium name="Broad Institute Genome Sequencing Center for Infectious Disease"/>
            <person name="Ma L.-J."/>
            <person name="Dead R."/>
            <person name="Young S."/>
            <person name="Zeng Q."/>
            <person name="Koehrsen M."/>
            <person name="Alvarado L."/>
            <person name="Berlin A."/>
            <person name="Chapman S.B."/>
            <person name="Chen Z."/>
            <person name="Freedman E."/>
            <person name="Gellesch M."/>
            <person name="Goldberg J."/>
            <person name="Griggs A."/>
            <person name="Gujja S."/>
            <person name="Heilman E.R."/>
            <person name="Heiman D."/>
            <person name="Hepburn T."/>
            <person name="Howarth C."/>
            <person name="Jen D."/>
            <person name="Larson L."/>
            <person name="Mehta T."/>
            <person name="Neiman D."/>
            <person name="Pearson M."/>
            <person name="Roberts A."/>
            <person name="Saif S."/>
            <person name="Shea T."/>
            <person name="Shenoy N."/>
            <person name="Sisk P."/>
            <person name="Stolte C."/>
            <person name="Sykes S."/>
            <person name="Walk T."/>
            <person name="White J."/>
            <person name="Yandava C."/>
            <person name="Haas B."/>
            <person name="Nusbaum C."/>
            <person name="Birren B."/>
        </authorList>
    </citation>
    <scope>NUCLEOTIDE SEQUENCE</scope>
    <source>
        <strain evidence="6">R3-111a-1</strain>
    </source>
</reference>
<dbReference type="SUPFAM" id="SSF144232">
    <property type="entry name" value="HIT/MYND zinc finger-like"/>
    <property type="match status" value="1"/>
</dbReference>
<dbReference type="VEuPathDB" id="FungiDB:GGTG_00446"/>
<dbReference type="EMBL" id="GL385395">
    <property type="protein sequence ID" value="EJT80447.1"/>
    <property type="molecule type" value="Genomic_DNA"/>
</dbReference>
<evidence type="ECO:0000259" key="5">
    <source>
        <dbReference type="Pfam" id="PF14737"/>
    </source>
</evidence>
<dbReference type="InterPro" id="IPR027974">
    <property type="entry name" value="DUF4470"/>
</dbReference>
<keyword evidence="1" id="KW-0479">Metal-binding</keyword>
<dbReference type="eggNOG" id="ENOG502S2D3">
    <property type="taxonomic scope" value="Eukaryota"/>
</dbReference>
<evidence type="ECO:0000313" key="6">
    <source>
        <dbReference type="EMBL" id="EJT80447.1"/>
    </source>
</evidence>
<proteinExistence type="predicted"/>
<dbReference type="GeneID" id="20340904"/>
<dbReference type="STRING" id="644352.J3NGQ7"/>
<dbReference type="HOGENOM" id="CLU_018400_3_0_1"/>
<evidence type="ECO:0000256" key="2">
    <source>
        <dbReference type="ARBA" id="ARBA00022771"/>
    </source>
</evidence>
<reference evidence="6" key="3">
    <citation type="submission" date="2010-09" db="EMBL/GenBank/DDBJ databases">
        <title>Annotation of Gaeumannomyces graminis var. tritici R3-111a-1.</title>
        <authorList>
            <consortium name="The Broad Institute Genome Sequencing Platform"/>
            <person name="Ma L.-J."/>
            <person name="Dead R."/>
            <person name="Young S.K."/>
            <person name="Zeng Q."/>
            <person name="Gargeya S."/>
            <person name="Fitzgerald M."/>
            <person name="Haas B."/>
            <person name="Abouelleil A."/>
            <person name="Alvarado L."/>
            <person name="Arachchi H.M."/>
            <person name="Berlin A."/>
            <person name="Brown A."/>
            <person name="Chapman S.B."/>
            <person name="Chen Z."/>
            <person name="Dunbar C."/>
            <person name="Freedman E."/>
            <person name="Gearin G."/>
            <person name="Gellesch M."/>
            <person name="Goldberg J."/>
            <person name="Griggs A."/>
            <person name="Gujja S."/>
            <person name="Heiman D."/>
            <person name="Howarth C."/>
            <person name="Larson L."/>
            <person name="Lui A."/>
            <person name="MacDonald P.J.P."/>
            <person name="Mehta T."/>
            <person name="Montmayeur A."/>
            <person name="Murphy C."/>
            <person name="Neiman D."/>
            <person name="Pearson M."/>
            <person name="Priest M."/>
            <person name="Roberts A."/>
            <person name="Saif S."/>
            <person name="Shea T."/>
            <person name="Shenoy N."/>
            <person name="Sisk P."/>
            <person name="Stolte C."/>
            <person name="Sykes S."/>
            <person name="Yandava C."/>
            <person name="Wortman J."/>
            <person name="Nusbaum C."/>
            <person name="Birren B."/>
        </authorList>
    </citation>
    <scope>NUCLEOTIDE SEQUENCE</scope>
    <source>
        <strain evidence="6">R3-111a-1</strain>
    </source>
</reference>
<dbReference type="Gene3D" id="6.10.140.2220">
    <property type="match status" value="1"/>
</dbReference>
<reference evidence="7" key="5">
    <citation type="submission" date="2018-04" db="UniProtKB">
        <authorList>
            <consortium name="EnsemblFungi"/>
        </authorList>
    </citation>
    <scope>IDENTIFICATION</scope>
    <source>
        <strain evidence="7">R3-111a-1</strain>
    </source>
</reference>
<dbReference type="InterPro" id="IPR002893">
    <property type="entry name" value="Znf_MYND"/>
</dbReference>
<evidence type="ECO:0000256" key="3">
    <source>
        <dbReference type="ARBA" id="ARBA00022833"/>
    </source>
</evidence>
<dbReference type="Proteomes" id="UP000006039">
    <property type="component" value="Unassembled WGS sequence"/>
</dbReference>
<evidence type="ECO:0000313" key="8">
    <source>
        <dbReference type="Proteomes" id="UP000006039"/>
    </source>
</evidence>
<name>J3NGQ7_GAET3</name>
<reference evidence="8" key="1">
    <citation type="submission" date="2010-07" db="EMBL/GenBank/DDBJ databases">
        <title>The genome sequence of Gaeumannomyces graminis var. tritici strain R3-111a-1.</title>
        <authorList>
            <consortium name="The Broad Institute Genome Sequencing Platform"/>
            <person name="Ma L.-J."/>
            <person name="Dead R."/>
            <person name="Young S."/>
            <person name="Zeng Q."/>
            <person name="Koehrsen M."/>
            <person name="Alvarado L."/>
            <person name="Berlin A."/>
            <person name="Chapman S.B."/>
            <person name="Chen Z."/>
            <person name="Freedman E."/>
            <person name="Gellesch M."/>
            <person name="Goldberg J."/>
            <person name="Griggs A."/>
            <person name="Gujja S."/>
            <person name="Heilman E.R."/>
            <person name="Heiman D."/>
            <person name="Hepburn T."/>
            <person name="Howarth C."/>
            <person name="Jen D."/>
            <person name="Larson L."/>
            <person name="Mehta T."/>
            <person name="Neiman D."/>
            <person name="Pearson M."/>
            <person name="Roberts A."/>
            <person name="Saif S."/>
            <person name="Shea T."/>
            <person name="Shenoy N."/>
            <person name="Sisk P."/>
            <person name="Stolte C."/>
            <person name="Sykes S."/>
            <person name="Walk T."/>
            <person name="White J."/>
            <person name="Yandava C."/>
            <person name="Haas B."/>
            <person name="Nusbaum C."/>
            <person name="Birren B."/>
        </authorList>
    </citation>
    <scope>NUCLEOTIDE SEQUENCE [LARGE SCALE GENOMIC DNA]</scope>
    <source>
        <strain evidence="8">R3-111a-1</strain>
    </source>
</reference>
<accession>J3NGQ7</accession>
<organism evidence="6">
    <name type="scientific">Gaeumannomyces tritici (strain R3-111a-1)</name>
    <name type="common">Wheat and barley take-all root rot fungus</name>
    <name type="synonym">Gaeumannomyces graminis var. tritici</name>
    <dbReference type="NCBI Taxonomy" id="644352"/>
    <lineage>
        <taxon>Eukaryota</taxon>
        <taxon>Fungi</taxon>
        <taxon>Dikarya</taxon>
        <taxon>Ascomycota</taxon>
        <taxon>Pezizomycotina</taxon>
        <taxon>Sordariomycetes</taxon>
        <taxon>Sordariomycetidae</taxon>
        <taxon>Magnaporthales</taxon>
        <taxon>Magnaporthaceae</taxon>
        <taxon>Gaeumannomyces</taxon>
    </lineage>
</organism>
<dbReference type="EnsemblFungi" id="EJT80447">
    <property type="protein sequence ID" value="EJT80447"/>
    <property type="gene ID" value="GGTG_00446"/>
</dbReference>
<dbReference type="OrthoDB" id="5282002at2759"/>
<dbReference type="Pfam" id="PF14737">
    <property type="entry name" value="DUF4470"/>
    <property type="match status" value="1"/>
</dbReference>
<feature type="domain" description="DUF4470" evidence="5">
    <location>
        <begin position="111"/>
        <end position="207"/>
    </location>
</feature>
<feature type="domain" description="MYND-type" evidence="4">
    <location>
        <begin position="36"/>
        <end position="69"/>
    </location>
</feature>
<evidence type="ECO:0000256" key="1">
    <source>
        <dbReference type="ARBA" id="ARBA00022723"/>
    </source>
</evidence>
<keyword evidence="2" id="KW-0863">Zinc-finger</keyword>
<evidence type="ECO:0000313" key="7">
    <source>
        <dbReference type="EnsemblFungi" id="EJT80447"/>
    </source>
</evidence>
<dbReference type="Pfam" id="PF01753">
    <property type="entry name" value="zf-MYND"/>
    <property type="match status" value="1"/>
</dbReference>
<keyword evidence="3" id="KW-0862">Zinc</keyword>
<dbReference type="AlphaFoldDB" id="J3NGQ7"/>
<reference evidence="7" key="4">
    <citation type="journal article" date="2015" name="G3 (Bethesda)">
        <title>Genome sequences of three phytopathogenic species of the Magnaporthaceae family of fungi.</title>
        <authorList>
            <person name="Okagaki L.H."/>
            <person name="Nunes C.C."/>
            <person name="Sailsbery J."/>
            <person name="Clay B."/>
            <person name="Brown D."/>
            <person name="John T."/>
            <person name="Oh Y."/>
            <person name="Young N."/>
            <person name="Fitzgerald M."/>
            <person name="Haas B.J."/>
            <person name="Zeng Q."/>
            <person name="Young S."/>
            <person name="Adiconis X."/>
            <person name="Fan L."/>
            <person name="Levin J.Z."/>
            <person name="Mitchell T.K."/>
            <person name="Okubara P.A."/>
            <person name="Farman M.L."/>
            <person name="Kohn L.M."/>
            <person name="Birren B."/>
            <person name="Ma L.-J."/>
            <person name="Dean R.A."/>
        </authorList>
    </citation>
    <scope>NUCLEOTIDE SEQUENCE</scope>
    <source>
        <strain evidence="7">R3-111a-1</strain>
    </source>
</reference>
<dbReference type="GO" id="GO:0008270">
    <property type="term" value="F:zinc ion binding"/>
    <property type="evidence" value="ECO:0007669"/>
    <property type="project" value="UniProtKB-KW"/>
</dbReference>
<evidence type="ECO:0000259" key="4">
    <source>
        <dbReference type="Pfam" id="PF01753"/>
    </source>
</evidence>